<dbReference type="InterPro" id="IPR003439">
    <property type="entry name" value="ABC_transporter-like_ATP-bd"/>
</dbReference>
<dbReference type="InterPro" id="IPR027417">
    <property type="entry name" value="P-loop_NTPase"/>
</dbReference>
<evidence type="ECO:0000256" key="1">
    <source>
        <dbReference type="ARBA" id="ARBA00022448"/>
    </source>
</evidence>
<evidence type="ECO:0000256" key="2">
    <source>
        <dbReference type="ARBA" id="ARBA00022741"/>
    </source>
</evidence>
<keyword evidence="2" id="KW-0547">Nucleotide-binding</keyword>
<dbReference type="GO" id="GO:0016887">
    <property type="term" value="F:ATP hydrolysis activity"/>
    <property type="evidence" value="ECO:0007669"/>
    <property type="project" value="InterPro"/>
</dbReference>
<dbReference type="PROSITE" id="PS50893">
    <property type="entry name" value="ABC_TRANSPORTER_2"/>
    <property type="match status" value="1"/>
</dbReference>
<evidence type="ECO:0000256" key="3">
    <source>
        <dbReference type="ARBA" id="ARBA00022840"/>
    </source>
</evidence>
<comment type="caution">
    <text evidence="5">The sequence shown here is derived from an EMBL/GenBank/DDBJ whole genome shotgun (WGS) entry which is preliminary data.</text>
</comment>
<dbReference type="GO" id="GO:0015833">
    <property type="term" value="P:peptide transport"/>
    <property type="evidence" value="ECO:0007669"/>
    <property type="project" value="InterPro"/>
</dbReference>
<dbReference type="Gene3D" id="3.40.50.300">
    <property type="entry name" value="P-loop containing nucleotide triphosphate hydrolases"/>
    <property type="match status" value="1"/>
</dbReference>
<evidence type="ECO:0000313" key="5">
    <source>
        <dbReference type="EMBL" id="HDX32700.1"/>
    </source>
</evidence>
<gene>
    <name evidence="5" type="ORF">ENQ20_14610</name>
</gene>
<dbReference type="CDD" id="cd03257">
    <property type="entry name" value="ABC_NikE_OppD_transporters"/>
    <property type="match status" value="1"/>
</dbReference>
<dbReference type="SMART" id="SM00382">
    <property type="entry name" value="AAA"/>
    <property type="match status" value="1"/>
</dbReference>
<dbReference type="InterPro" id="IPR017871">
    <property type="entry name" value="ABC_transporter-like_CS"/>
</dbReference>
<keyword evidence="1" id="KW-0813">Transport</keyword>
<dbReference type="PROSITE" id="PS00211">
    <property type="entry name" value="ABC_TRANSPORTER_1"/>
    <property type="match status" value="1"/>
</dbReference>
<dbReference type="AlphaFoldDB" id="A0A7C1FT58"/>
<keyword evidence="3 5" id="KW-0067">ATP-binding</keyword>
<sequence>MTTDRPEIFSIAGESGSGKTTLARMLLGMEKTSAGLLTYKGRDLNQLSKREKRRWFYKEVQPVFQDPFAAFNPLNRIDRYLYETVKNFRMASKGEMDRYVDHVLQEVGLSLAEIKGRYPNELSGGQAQRVAVARALITRPSLIVADEPVSMLDASLRMSVVNMFRRLKDEQGVNIIYITHDLATAFYSADRIAVMLRGWIVEMGPVEQVLGRPLHPYTRNLKESIPRADPDKKWPRTSGLAVTDVDEYRLTSCRFASRCPYVMDICRHKVPGVHQVEGRAVKCFLYDPTVVGEENVARHAAGLLPTPSTIQ</sequence>
<dbReference type="SUPFAM" id="SSF52540">
    <property type="entry name" value="P-loop containing nucleoside triphosphate hydrolases"/>
    <property type="match status" value="1"/>
</dbReference>
<dbReference type="Pfam" id="PF08352">
    <property type="entry name" value="oligo_HPY"/>
    <property type="match status" value="1"/>
</dbReference>
<name>A0A7C1FT58_9CHLR</name>
<protein>
    <submittedName>
        <fullName evidence="5">ABC transporter ATP-binding protein</fullName>
    </submittedName>
</protein>
<dbReference type="PANTHER" id="PTHR43230:SF1">
    <property type="entry name" value="OLIGOPEPTIDE ABC TRANSPORTER, ATP-BINDING PROTEIN"/>
    <property type="match status" value="1"/>
</dbReference>
<accession>A0A7C1FT58</accession>
<dbReference type="InterPro" id="IPR013563">
    <property type="entry name" value="Oligopep_ABC_C"/>
</dbReference>
<dbReference type="GO" id="GO:0005524">
    <property type="term" value="F:ATP binding"/>
    <property type="evidence" value="ECO:0007669"/>
    <property type="project" value="UniProtKB-KW"/>
</dbReference>
<dbReference type="Pfam" id="PF00005">
    <property type="entry name" value="ABC_tran"/>
    <property type="match status" value="1"/>
</dbReference>
<proteinExistence type="predicted"/>
<dbReference type="InterPro" id="IPR003593">
    <property type="entry name" value="AAA+_ATPase"/>
</dbReference>
<evidence type="ECO:0000259" key="4">
    <source>
        <dbReference type="PROSITE" id="PS50893"/>
    </source>
</evidence>
<feature type="domain" description="ABC transporter" evidence="4">
    <location>
        <begin position="1"/>
        <end position="222"/>
    </location>
</feature>
<dbReference type="EMBL" id="DSMG01000151">
    <property type="protein sequence ID" value="HDX32700.1"/>
    <property type="molecule type" value="Genomic_DNA"/>
</dbReference>
<dbReference type="PANTHER" id="PTHR43230">
    <property type="entry name" value="ABC-TYPE DIPEPTIDE/OLIGOPEPTIDE TRANSPORT SYSTEM, ATPASE COMPONENT"/>
    <property type="match status" value="1"/>
</dbReference>
<reference evidence="5" key="1">
    <citation type="journal article" date="2020" name="mSystems">
        <title>Genome- and Community-Level Interaction Insights into Carbon Utilization and Element Cycling Functions of Hydrothermarchaeota in Hydrothermal Sediment.</title>
        <authorList>
            <person name="Zhou Z."/>
            <person name="Liu Y."/>
            <person name="Xu W."/>
            <person name="Pan J."/>
            <person name="Luo Z.H."/>
            <person name="Li M."/>
        </authorList>
    </citation>
    <scope>NUCLEOTIDE SEQUENCE [LARGE SCALE GENOMIC DNA]</scope>
    <source>
        <strain evidence="5">SpSt-289</strain>
    </source>
</reference>
<dbReference type="NCBIfam" id="TIGR01727">
    <property type="entry name" value="oligo_HPY"/>
    <property type="match status" value="1"/>
</dbReference>
<organism evidence="5">
    <name type="scientific">Caldilinea aerophila</name>
    <dbReference type="NCBI Taxonomy" id="133453"/>
    <lineage>
        <taxon>Bacteria</taxon>
        <taxon>Bacillati</taxon>
        <taxon>Chloroflexota</taxon>
        <taxon>Caldilineae</taxon>
        <taxon>Caldilineales</taxon>
        <taxon>Caldilineaceae</taxon>
        <taxon>Caldilinea</taxon>
    </lineage>
</organism>